<name>A0A2W1B6L0_HELAM</name>
<evidence type="ECO:0000256" key="12">
    <source>
        <dbReference type="ARBA" id="ARBA00022989"/>
    </source>
</evidence>
<dbReference type="GO" id="GO:0005795">
    <property type="term" value="C:Golgi stack"/>
    <property type="evidence" value="ECO:0007669"/>
    <property type="project" value="InterPro"/>
</dbReference>
<dbReference type="EMBL" id="KZ150271">
    <property type="protein sequence ID" value="PZC71682.1"/>
    <property type="molecule type" value="Genomic_DNA"/>
</dbReference>
<dbReference type="EC" id="2.4.1.143" evidence="5"/>
<keyword evidence="28" id="KW-1185">Reference proteome</keyword>
<evidence type="ECO:0000256" key="25">
    <source>
        <dbReference type="SAM" id="MobiDB-lite"/>
    </source>
</evidence>
<feature type="binding site" evidence="23">
    <location>
        <position position="243"/>
    </location>
    <ligand>
        <name>substrate</name>
    </ligand>
</feature>
<reference evidence="27 28" key="1">
    <citation type="journal article" date="2017" name="BMC Biol.">
        <title>Genomic innovations, transcriptional plasticity and gene loss underlying the evolution and divergence of two highly polyphagous and invasive Helicoverpa pest species.</title>
        <authorList>
            <person name="Pearce S.L."/>
            <person name="Clarke D.F."/>
            <person name="East P.D."/>
            <person name="Elfekih S."/>
            <person name="Gordon K.H."/>
            <person name="Jermiin L.S."/>
            <person name="McGaughran A."/>
            <person name="Oakeshott J.G."/>
            <person name="Papanikolaou A."/>
            <person name="Perera O.P."/>
            <person name="Rane R.V."/>
            <person name="Richards S."/>
            <person name="Tay W.T."/>
            <person name="Walsh T.K."/>
            <person name="Anderson A."/>
            <person name="Anderson C.J."/>
            <person name="Asgari S."/>
            <person name="Board P.G."/>
            <person name="Bretschneider A."/>
            <person name="Campbell P.M."/>
            <person name="Chertemps T."/>
            <person name="Christeller J.T."/>
            <person name="Coppin C.W."/>
            <person name="Downes S.J."/>
            <person name="Duan G."/>
            <person name="Farnsworth C.A."/>
            <person name="Good R.T."/>
            <person name="Han L.B."/>
            <person name="Han Y.C."/>
            <person name="Hatje K."/>
            <person name="Horne I."/>
            <person name="Huang Y.P."/>
            <person name="Hughes D.S."/>
            <person name="Jacquin-Joly E."/>
            <person name="James W."/>
            <person name="Jhangiani S."/>
            <person name="Kollmar M."/>
            <person name="Kuwar S.S."/>
            <person name="Li S."/>
            <person name="Liu N.Y."/>
            <person name="Maibeche M.T."/>
            <person name="Miller J.R."/>
            <person name="Montagne N."/>
            <person name="Perry T."/>
            <person name="Qu J."/>
            <person name="Song S.V."/>
            <person name="Sutton G.G."/>
            <person name="Vogel H."/>
            <person name="Walenz B.P."/>
            <person name="Xu W."/>
            <person name="Zhang H.J."/>
            <person name="Zou Z."/>
            <person name="Batterham P."/>
            <person name="Edwards O.R."/>
            <person name="Feyereisen R."/>
            <person name="Gibbs R.A."/>
            <person name="Heckel D.G."/>
            <person name="McGrath A."/>
            <person name="Robin C."/>
            <person name="Scherer S.E."/>
            <person name="Worley K.C."/>
            <person name="Wu Y.D."/>
        </authorList>
    </citation>
    <scope>NUCLEOTIDE SEQUENCE [LARGE SCALE GENOMIC DNA]</scope>
    <source>
        <strain evidence="27">Harm_GR_Male_#8</strain>
        <tissue evidence="27">Whole organism</tissue>
    </source>
</reference>
<gene>
    <name evidence="27" type="primary">HaOG212755</name>
    <name evidence="27" type="ORF">B5X24_HaOG212755</name>
</gene>
<dbReference type="InterPro" id="IPR000415">
    <property type="entry name" value="Nitroreductase-like"/>
</dbReference>
<keyword evidence="13" id="KW-0333">Golgi apparatus</keyword>
<keyword evidence="7" id="KW-0328">Glycosyltransferase</keyword>
<evidence type="ECO:0000256" key="22">
    <source>
        <dbReference type="ARBA" id="ARBA00093257"/>
    </source>
</evidence>
<dbReference type="GO" id="GO:0009312">
    <property type="term" value="P:oligosaccharide biosynthetic process"/>
    <property type="evidence" value="ECO:0007669"/>
    <property type="project" value="InterPro"/>
</dbReference>
<evidence type="ECO:0000256" key="17">
    <source>
        <dbReference type="ARBA" id="ARBA00023211"/>
    </source>
</evidence>
<feature type="disulfide bond" evidence="24">
    <location>
        <begin position="415"/>
        <end position="511"/>
    </location>
</feature>
<evidence type="ECO:0000256" key="6">
    <source>
        <dbReference type="ARBA" id="ARBA00014817"/>
    </source>
</evidence>
<evidence type="ECO:0000256" key="16">
    <source>
        <dbReference type="ARBA" id="ARBA00023180"/>
    </source>
</evidence>
<evidence type="ECO:0000256" key="15">
    <source>
        <dbReference type="ARBA" id="ARBA00023157"/>
    </source>
</evidence>
<evidence type="ECO:0000256" key="23">
    <source>
        <dbReference type="PIRSR" id="PIRSR607754-1"/>
    </source>
</evidence>
<comment type="pathway">
    <text evidence="3">Protein modification; protein glycosylation.</text>
</comment>
<feature type="binding site" evidence="23">
    <location>
        <begin position="303"/>
        <end position="307"/>
    </location>
    <ligand>
        <name>substrate</name>
    </ligand>
</feature>
<evidence type="ECO:0000313" key="28">
    <source>
        <dbReference type="Proteomes" id="UP000249218"/>
    </source>
</evidence>
<keyword evidence="12 26" id="KW-1133">Transmembrane helix</keyword>
<keyword evidence="9 26" id="KW-0812">Transmembrane</keyword>
<keyword evidence="15 24" id="KW-1015">Disulfide bond</keyword>
<evidence type="ECO:0000256" key="20">
    <source>
        <dbReference type="ARBA" id="ARBA00032552"/>
    </source>
</evidence>
<dbReference type="Gene3D" id="3.40.109.10">
    <property type="entry name" value="NADH Oxidase"/>
    <property type="match status" value="1"/>
</dbReference>
<organism evidence="27 28">
    <name type="scientific">Helicoverpa armigera</name>
    <name type="common">Cotton bollworm</name>
    <name type="synonym">Heliothis armigera</name>
    <dbReference type="NCBI Taxonomy" id="29058"/>
    <lineage>
        <taxon>Eukaryota</taxon>
        <taxon>Metazoa</taxon>
        <taxon>Ecdysozoa</taxon>
        <taxon>Arthropoda</taxon>
        <taxon>Hexapoda</taxon>
        <taxon>Insecta</taxon>
        <taxon>Pterygota</taxon>
        <taxon>Neoptera</taxon>
        <taxon>Endopterygota</taxon>
        <taxon>Lepidoptera</taxon>
        <taxon>Glossata</taxon>
        <taxon>Ditrysia</taxon>
        <taxon>Noctuoidea</taxon>
        <taxon>Noctuidae</taxon>
        <taxon>Heliothinae</taxon>
        <taxon>Helicoverpa</taxon>
    </lineage>
</organism>
<evidence type="ECO:0000313" key="27">
    <source>
        <dbReference type="EMBL" id="PZC71682.1"/>
    </source>
</evidence>
<keyword evidence="16" id="KW-0325">Glycoprotein</keyword>
<accession>A0A2W1B6L0</accession>
<dbReference type="InterPro" id="IPR029044">
    <property type="entry name" value="Nucleotide-diphossugar_trans"/>
</dbReference>
<evidence type="ECO:0000256" key="4">
    <source>
        <dbReference type="ARBA" id="ARBA00011011"/>
    </source>
</evidence>
<dbReference type="Gene3D" id="3.90.550.10">
    <property type="entry name" value="Spore Coat Polysaccharide Biosynthesis Protein SpsA, Chain A"/>
    <property type="match status" value="1"/>
</dbReference>
<evidence type="ECO:0000256" key="13">
    <source>
        <dbReference type="ARBA" id="ARBA00023034"/>
    </source>
</evidence>
<feature type="transmembrane region" description="Helical" evidence="26">
    <location>
        <begin position="16"/>
        <end position="32"/>
    </location>
</feature>
<dbReference type="GO" id="GO:0008455">
    <property type="term" value="F:alpha-1,6-mannosylglycoprotein 2-beta-N-acetylglucosaminyltransferase activity"/>
    <property type="evidence" value="ECO:0007669"/>
    <property type="project" value="UniProtKB-EC"/>
</dbReference>
<keyword evidence="14 26" id="KW-0472">Membrane</keyword>
<keyword evidence="10" id="KW-0479">Metal-binding</keyword>
<evidence type="ECO:0000256" key="26">
    <source>
        <dbReference type="SAM" id="Phobius"/>
    </source>
</evidence>
<comment type="cofactor">
    <cofactor evidence="1">
        <name>Mn(2+)</name>
        <dbReference type="ChEBI" id="CHEBI:29035"/>
    </cofactor>
</comment>
<evidence type="ECO:0000256" key="10">
    <source>
        <dbReference type="ARBA" id="ARBA00022723"/>
    </source>
</evidence>
<evidence type="ECO:0000256" key="11">
    <source>
        <dbReference type="ARBA" id="ARBA00022968"/>
    </source>
</evidence>
<feature type="disulfide bond" evidence="24">
    <location>
        <begin position="357"/>
        <end position="360"/>
    </location>
</feature>
<proteinExistence type="inferred from homology"/>
<feature type="region of interest" description="Disordered" evidence="25">
    <location>
        <begin position="48"/>
        <end position="93"/>
    </location>
</feature>
<sequence>MNIISLAIWTLEKNCFIVYSGLIVCFVAFTLYHKNKLEEYYSENSKKEKLARTGNGGKARDFQDDGDDDPDLLVPAIPEDTAHIPYRPPRRSDDEVLARSREYYELMAERRTVRSFSPEPIPQEVLDNLIKTAVYQQVLSIKHKRSSQVVTIELDNADYGTKPTLEPKTDVGQTTVTEDDIKARIKRINLNQAVYNWILGPFNYHSNIIVIQVHSNIFKFKQLLESLKNARGIRNSLLIFSHDYWDEKINELVRNVRFAKYVQIFYPYSLQLYPNDFPGEDFKLCTEGKVCKNSIARNAKAAQGKHHWWWLANQVFDNMAITNNLNEDILFLEEGDYVTPDFLYTYRLLRKVQTSKCEYCEFLSLAAHKYTGPYQYRNAQDTILIEVWTENMQKSGLAFNRETWKAIKSWSKDFCYYNDARWDKSLRNLRNRKWNKNIYVLANYGPRVFSIDKCRGKGDDCKSLADVKKIIASISRELFPTGILIKLKKEEVFNETEPSGGWLDVRDQELCMHFTKQSLWY</sequence>
<feature type="disulfide bond" evidence="24">
    <location>
        <begin position="285"/>
        <end position="291"/>
    </location>
</feature>
<evidence type="ECO:0000256" key="9">
    <source>
        <dbReference type="ARBA" id="ARBA00022692"/>
    </source>
</evidence>
<comment type="catalytic activity">
    <reaction evidence="22">
        <text>an N(4)-{beta-D-GlcNAc-(1-&gt;2)-alpha-D-Man-(1-&gt;3)-[alpha-D-Man-(1-&gt;6)]-beta-D-Man-(1-&gt;4)-beta-D-GlcNAc-(1-&gt;4)-beta-D-GlcNAc}-L-asparaginyl-[protein] + UDP-N-acetyl-alpha-D-glucosamine = N(4)-{beta-D-GlcNAc-(1-&gt;2)-alpha-D-Man-(1-&gt;3)-[beta-D-GlcNAc-(1-&gt;2)-alpha-D-Man-(1-&gt;6)]-beta-D-Man-(1-&gt;4)-beta-D-GlcNAc-(1-&gt;4)-beta-D-GlcNAc}-L-asparaginyl-[protein] + UDP + H(+)</text>
        <dbReference type="Rhea" id="RHEA:12941"/>
        <dbReference type="Rhea" id="RHEA-COMP:13526"/>
        <dbReference type="Rhea" id="RHEA-COMP:14369"/>
        <dbReference type="ChEBI" id="CHEBI:15378"/>
        <dbReference type="ChEBI" id="CHEBI:57705"/>
        <dbReference type="ChEBI" id="CHEBI:58223"/>
        <dbReference type="ChEBI" id="CHEBI:60615"/>
        <dbReference type="ChEBI" id="CHEBI:60651"/>
        <dbReference type="EC" id="2.4.1.143"/>
    </reaction>
</comment>
<dbReference type="SUPFAM" id="SSF55469">
    <property type="entry name" value="FMN-dependent nitroreductase-like"/>
    <property type="match status" value="1"/>
</dbReference>
<evidence type="ECO:0000256" key="8">
    <source>
        <dbReference type="ARBA" id="ARBA00022679"/>
    </source>
</evidence>
<dbReference type="Proteomes" id="UP000249218">
    <property type="component" value="Unassembled WGS sequence"/>
</dbReference>
<keyword evidence="8" id="KW-0808">Transferase</keyword>
<dbReference type="GO" id="GO:0006487">
    <property type="term" value="P:protein N-linked glycosylation"/>
    <property type="evidence" value="ECO:0007669"/>
    <property type="project" value="TreeGrafter"/>
</dbReference>
<dbReference type="PANTHER" id="PTHR12871">
    <property type="entry name" value="BETA-1,2-N-ACETYLGLUCOSAMINYLTRANSFERASE II"/>
    <property type="match status" value="1"/>
</dbReference>
<evidence type="ECO:0000256" key="1">
    <source>
        <dbReference type="ARBA" id="ARBA00001936"/>
    </source>
</evidence>
<evidence type="ECO:0000256" key="5">
    <source>
        <dbReference type="ARBA" id="ARBA00012613"/>
    </source>
</evidence>
<dbReference type="SUPFAM" id="SSF53448">
    <property type="entry name" value="Nucleotide-diphospho-sugar transferases"/>
    <property type="match status" value="1"/>
</dbReference>
<dbReference type="PANTHER" id="PTHR12871:SF0">
    <property type="entry name" value="ALPHA-1,6-MANNOSYL-GLYCOPROTEIN 2-BETA-N-ACETYLGLUCOSAMINYLTRANSFERASE"/>
    <property type="match status" value="1"/>
</dbReference>
<keyword evidence="17" id="KW-0464">Manganese</keyword>
<evidence type="ECO:0000256" key="21">
    <source>
        <dbReference type="ARBA" id="ARBA00032915"/>
    </source>
</evidence>
<comment type="similarity">
    <text evidence="4">Belongs to the glycosyltransferase 16 (GT16) protein family.</text>
</comment>
<dbReference type="GO" id="GO:0046872">
    <property type="term" value="F:metal ion binding"/>
    <property type="evidence" value="ECO:0007669"/>
    <property type="project" value="UniProtKB-KW"/>
</dbReference>
<evidence type="ECO:0000256" key="7">
    <source>
        <dbReference type="ARBA" id="ARBA00022676"/>
    </source>
</evidence>
<keyword evidence="11" id="KW-0735">Signal-anchor</keyword>
<evidence type="ECO:0000256" key="19">
    <source>
        <dbReference type="ARBA" id="ARBA00031203"/>
    </source>
</evidence>
<dbReference type="Pfam" id="PF05060">
    <property type="entry name" value="MGAT2"/>
    <property type="match status" value="1"/>
</dbReference>
<evidence type="ECO:0000256" key="3">
    <source>
        <dbReference type="ARBA" id="ARBA00004922"/>
    </source>
</evidence>
<dbReference type="UniPathway" id="UPA00378"/>
<evidence type="ECO:0000256" key="18">
    <source>
        <dbReference type="ARBA" id="ARBA00029663"/>
    </source>
</evidence>
<dbReference type="OrthoDB" id="6019616at2759"/>
<protein>
    <recommendedName>
        <fullName evidence="6">Alpha-1,6-mannosyl-glycoprotein 2-beta-N-acetylglucosaminyltransferase</fullName>
        <ecNumber evidence="5">2.4.1.143</ecNumber>
    </recommendedName>
    <alternativeName>
        <fullName evidence="21">Beta-1,2-N-acetylglucosaminyltransferase II</fullName>
    </alternativeName>
    <alternativeName>
        <fullName evidence="20">GlcNAc-T II</fullName>
    </alternativeName>
    <alternativeName>
        <fullName evidence="19">Mannoside acetylglucosaminyltransferase 2</fullName>
    </alternativeName>
    <alternativeName>
        <fullName evidence="18">N-glycosyl-oligosaccharide-glycoprotein N-acetylglucosaminyltransferase II</fullName>
    </alternativeName>
</protein>
<evidence type="ECO:0000256" key="14">
    <source>
        <dbReference type="ARBA" id="ARBA00023136"/>
    </source>
</evidence>
<comment type="subcellular location">
    <subcellularLocation>
        <location evidence="2">Golgi apparatus membrane</location>
        <topology evidence="2">Single-pass type II membrane protein</topology>
    </subcellularLocation>
</comment>
<dbReference type="AlphaFoldDB" id="A0A2W1B6L0"/>
<dbReference type="GO" id="GO:0000139">
    <property type="term" value="C:Golgi membrane"/>
    <property type="evidence" value="ECO:0007669"/>
    <property type="project" value="UniProtKB-SubCell"/>
</dbReference>
<evidence type="ECO:0000256" key="24">
    <source>
        <dbReference type="PIRSR" id="PIRSR607754-3"/>
    </source>
</evidence>
<evidence type="ECO:0000256" key="2">
    <source>
        <dbReference type="ARBA" id="ARBA00004323"/>
    </source>
</evidence>
<dbReference type="InterPro" id="IPR007754">
    <property type="entry name" value="GlcNAc_II"/>
</dbReference>
<dbReference type="GO" id="GO:0016491">
    <property type="term" value="F:oxidoreductase activity"/>
    <property type="evidence" value="ECO:0007669"/>
    <property type="project" value="InterPro"/>
</dbReference>